<dbReference type="Proteomes" id="UP000479691">
    <property type="component" value="Unassembled WGS sequence"/>
</dbReference>
<evidence type="ECO:0000313" key="3">
    <source>
        <dbReference type="EMBL" id="KAF3181970.1"/>
    </source>
</evidence>
<keyword evidence="2" id="KW-0812">Transmembrane</keyword>
<feature type="compositionally biased region" description="Polar residues" evidence="1">
    <location>
        <begin position="1"/>
        <end position="11"/>
    </location>
</feature>
<dbReference type="AlphaFoldDB" id="A0A6G1LTX3"/>
<feature type="transmembrane region" description="Helical" evidence="2">
    <location>
        <begin position="174"/>
        <end position="193"/>
    </location>
</feature>
<keyword evidence="2" id="KW-0472">Membrane</keyword>
<evidence type="ECO:0000313" key="4">
    <source>
        <dbReference type="EMBL" id="KAF3196218.1"/>
    </source>
</evidence>
<feature type="compositionally biased region" description="Low complexity" evidence="1">
    <location>
        <begin position="102"/>
        <end position="146"/>
    </location>
</feature>
<gene>
    <name evidence="5" type="ORF">TWF191_003730</name>
    <name evidence="4" type="ORF">TWF679_005589</name>
    <name evidence="3" type="ORF">TWF788_006429</name>
</gene>
<dbReference type="EMBL" id="WIPF01000195">
    <property type="protein sequence ID" value="KAF3200447.1"/>
    <property type="molecule type" value="Genomic_DNA"/>
</dbReference>
<accession>A0A6G1LTX3</accession>
<dbReference type="Proteomes" id="UP000483672">
    <property type="component" value="Unassembled WGS sequence"/>
</dbReference>
<feature type="compositionally biased region" description="Basic and acidic residues" evidence="1">
    <location>
        <begin position="90"/>
        <end position="101"/>
    </location>
</feature>
<dbReference type="OrthoDB" id="5420716at2759"/>
<evidence type="ECO:0000313" key="7">
    <source>
        <dbReference type="Proteomes" id="UP000483672"/>
    </source>
</evidence>
<dbReference type="EMBL" id="JAABOE010000031">
    <property type="protein sequence ID" value="KAF3181970.1"/>
    <property type="molecule type" value="Genomic_DNA"/>
</dbReference>
<reference evidence="6 7" key="1">
    <citation type="submission" date="2019-06" db="EMBL/GenBank/DDBJ databases">
        <authorList>
            <person name="Palmer J.M."/>
        </authorList>
    </citation>
    <scope>NUCLEOTIDE SEQUENCE [LARGE SCALE GENOMIC DNA]</scope>
    <source>
        <strain evidence="5 7">TWF191</strain>
        <strain evidence="4">TWF679</strain>
        <strain evidence="3 6">TWF788</strain>
    </source>
</reference>
<protein>
    <submittedName>
        <fullName evidence="3">Uncharacterized protein</fullName>
    </submittedName>
</protein>
<evidence type="ECO:0000313" key="6">
    <source>
        <dbReference type="Proteomes" id="UP000479691"/>
    </source>
</evidence>
<evidence type="ECO:0000313" key="5">
    <source>
        <dbReference type="EMBL" id="KAF3200447.1"/>
    </source>
</evidence>
<comment type="caution">
    <text evidence="3">The sequence shown here is derived from an EMBL/GenBank/DDBJ whole genome shotgun (WGS) entry which is preliminary data.</text>
</comment>
<evidence type="ECO:0000256" key="1">
    <source>
        <dbReference type="SAM" id="MobiDB-lite"/>
    </source>
</evidence>
<name>A0A6G1LTX3_ORBOL</name>
<keyword evidence="2" id="KW-1133">Transmembrane helix</keyword>
<proteinExistence type="predicted"/>
<evidence type="ECO:0000256" key="2">
    <source>
        <dbReference type="SAM" id="Phobius"/>
    </source>
</evidence>
<feature type="region of interest" description="Disordered" evidence="1">
    <location>
        <begin position="1"/>
        <end position="41"/>
    </location>
</feature>
<sequence length="197" mass="21209">MVCPNNPSDCSGPQKRRKTLLTRDNIPTPTPPPTPNIATPILKKRNITIRSKKDNPGLDEIIDEIINATKSAKSRLENSSGDDDDDDDDSNHHHDIRKRQESTSSTSTVTSTHTHSALSTVSETITVSTEAQETETQTTTGTSTVSTSTAYATVTKTGTPNVARMLALGDGHTVVVMSWVSLVYLAVLVLRVINVVG</sequence>
<dbReference type="EMBL" id="WIWT01000277">
    <property type="protein sequence ID" value="KAF3196218.1"/>
    <property type="molecule type" value="Genomic_DNA"/>
</dbReference>
<feature type="compositionally biased region" description="Acidic residues" evidence="1">
    <location>
        <begin position="80"/>
        <end position="89"/>
    </location>
</feature>
<feature type="region of interest" description="Disordered" evidence="1">
    <location>
        <begin position="72"/>
        <end position="146"/>
    </location>
</feature>
<dbReference type="Proteomes" id="UP000614610">
    <property type="component" value="Unassembled WGS sequence"/>
</dbReference>
<organism evidence="3 6">
    <name type="scientific">Orbilia oligospora</name>
    <name type="common">Nematode-trapping fungus</name>
    <name type="synonym">Arthrobotrys oligospora</name>
    <dbReference type="NCBI Taxonomy" id="2813651"/>
    <lineage>
        <taxon>Eukaryota</taxon>
        <taxon>Fungi</taxon>
        <taxon>Dikarya</taxon>
        <taxon>Ascomycota</taxon>
        <taxon>Pezizomycotina</taxon>
        <taxon>Orbiliomycetes</taxon>
        <taxon>Orbiliales</taxon>
        <taxon>Orbiliaceae</taxon>
        <taxon>Orbilia</taxon>
    </lineage>
</organism>